<dbReference type="Pfam" id="PF13585">
    <property type="entry name" value="CHU_C"/>
    <property type="match status" value="1"/>
</dbReference>
<dbReference type="EMBL" id="PDUD01000050">
    <property type="protein sequence ID" value="PHN01683.1"/>
    <property type="molecule type" value="Genomic_DNA"/>
</dbReference>
<dbReference type="InterPro" id="IPR013783">
    <property type="entry name" value="Ig-like_fold"/>
</dbReference>
<keyword evidence="1" id="KW-1133">Transmembrane helix</keyword>
<proteinExistence type="predicted"/>
<comment type="caution">
    <text evidence="2">The sequence shown here is derived from an EMBL/GenBank/DDBJ whole genome shotgun (WGS) entry which is preliminary data.</text>
</comment>
<dbReference type="InterPro" id="IPR026457">
    <property type="entry name" value="CSLREA_Nterm"/>
</dbReference>
<evidence type="ECO:0000313" key="3">
    <source>
        <dbReference type="Proteomes" id="UP000223913"/>
    </source>
</evidence>
<name>A0A2D0N1U1_FLAN2</name>
<dbReference type="InterPro" id="IPR025667">
    <property type="entry name" value="SprB_repeat"/>
</dbReference>
<evidence type="ECO:0000256" key="1">
    <source>
        <dbReference type="SAM" id="Phobius"/>
    </source>
</evidence>
<keyword evidence="3" id="KW-1185">Reference proteome</keyword>
<accession>A0A2D0N1U1</accession>
<dbReference type="Pfam" id="PF13573">
    <property type="entry name" value="SprB"/>
    <property type="match status" value="3"/>
</dbReference>
<dbReference type="OrthoDB" id="355609at2"/>
<organism evidence="2 3">
    <name type="scientific">Flavilitoribacter nigricans (strain ATCC 23147 / DSM 23189 / NBRC 102662 / NCIMB 1420 / SS-2)</name>
    <name type="common">Lewinella nigricans</name>
    <dbReference type="NCBI Taxonomy" id="1122177"/>
    <lineage>
        <taxon>Bacteria</taxon>
        <taxon>Pseudomonadati</taxon>
        <taxon>Bacteroidota</taxon>
        <taxon>Saprospiria</taxon>
        <taxon>Saprospirales</taxon>
        <taxon>Lewinellaceae</taxon>
        <taxon>Flavilitoribacter</taxon>
    </lineage>
</organism>
<dbReference type="SUPFAM" id="SSF51126">
    <property type="entry name" value="Pectin lyase-like"/>
    <property type="match status" value="1"/>
</dbReference>
<reference evidence="2 3" key="1">
    <citation type="submission" date="2017-10" db="EMBL/GenBank/DDBJ databases">
        <title>The draft genome sequence of Lewinella nigricans NBRC 102662.</title>
        <authorList>
            <person name="Wang K."/>
        </authorList>
    </citation>
    <scope>NUCLEOTIDE SEQUENCE [LARGE SCALE GENOMIC DNA]</scope>
    <source>
        <strain evidence="2 3">NBRC 102662</strain>
    </source>
</reference>
<evidence type="ECO:0000313" key="2">
    <source>
        <dbReference type="EMBL" id="PHN01683.1"/>
    </source>
</evidence>
<evidence type="ECO:0008006" key="4">
    <source>
        <dbReference type="Google" id="ProtNLM"/>
    </source>
</evidence>
<sequence>MKTNTINPKTLLVPGKAMRSITLLVQPILVRSLFFVLALMAGTVAYSQPTMTYIVTKTVDTNGSCDAGDCSLREAINAANSDGTASNIRFAFSAGAAPYTIFVRGTPLPPITGADTQIDGLVGNGYSLGDVIVDGSLLAGTVDGFSLMADNAGISGLRIQNFTGNGINAGVTFATISCDISNSIIVDNGNNGILIPINTDLVVDGSYIGTDPSFSSGLGNGGSGINYTSLLPGIPTLDVTDNAIASNGSDAIRTDGQVFFNISSNVIGTNPAGTLFLGNSASGVFITNNTSRGSITNNTIAFNTWGIRVPASIPTAISRNSLFCNFTAGILRMFSPITLDITTASLAEIAGTSSIGGGTVEVFIQDPNCPAGTPNPCQGRTFVGVTTSAADGSWSLNVAGSVSNGDVVTATITTNAAFPTTSNYAACQTISCGVILGNIDETPSCVGGNSGSLTANPTGGDAPYNYQWSNGGTSQTISNLPPGVYTVTIEDVNGCLAVDSGDVLEIPGPTANAGPDQTICSGESTTLSATATGGTGPYTFLWEPGGAGTTITVSPTESTVYNVTATDTQGCEDVDQVIVRVVAAPQPPDAGPDQSLCAGETASLQGTIGGDPAGPGVWSASVAGGTFSPDANTLDATYTPPAGATTVTLTLTTTNGTAECPNLSDDMIITYTAAPTLDAGPDQAICAGEEITLTAVATGGAGSYTFQWEPGGAGASITVSPATTTIYDVTVTDAQGCTDTDRVQVSVNPSPATPDAGPDQSLCVGETASLQGTIGGDPAAPGLWSASVAGGTFSPDANTLNATYTPPAGATTVTLTLSTTNGTAECPNLTDDMVITYTAAPTLDAGPDQVICAGEEITLTAVATGGAGSYTFQWEPGGAGASITVSPATTTIYDVTVTDAQGCTATDRVQVSVNTSPDAPNAGPDQTLCAGVTANLQGTVGGDPAGPGIWSASVAGGTFTPDANTLNATYTPPAGITTVTLTLTTTSGTAECPNLSDDMIITYTEGVTVDAGPDQTVCTDAPTTLAGVIGGSGVSGGWSASVPGGTFTPDNLDLNAEYTPPTGVTSVVLTLLGVDPTGQCPDVRDQMTITYSENNATVDAGPSQIVCEGQPVDLAGSFGGTATSAQWSTDGDGTFLDSNDPTTAYTPGPNDISGQGATLTLTTNGSAGCPPVSDNMDFRIIPAPDYTVTGINPSTCGDPDGSIVISGLNPGTPYDGSYTFAGAVVSIAQDASAAGEIRVDNLGDGVYTDIVITDGNGCSGPSATVTLSSPGGPGAGANPISICVGNTGEISGLPTGGTEPYTHEWFDQASGSASNYTLSNNNFQTLNIDAGSAQPGTVDLLYQVTDANGCAASAAVTVTILAGPAVAIVQLDSASMAGAADGRAEFSVNGGQPPYDYSWTGPSAGTSSQAAAGNAVVDGLQSGNYSLQLNDANGCSTTVRFRIGITLTGGGECTTDAGSLEEVFGGGVQACSSSPVELVHNGDQFLDPNDALVFVLKEMSGVVIKTYNEPVFTYDPASMSLNTQYLAAARAGNATGPAGAVDPADPCLSESNSVSIIFRESLTGVLNFLQGEEELCQGEELILSTNNLGSVDYFWITPNRDTLRTNEPMVVLPDIQTADAGDYYVMVRDGDCLNDQTGPFTLIVNGLPVGTTICAGDDQTVCERVTSLQACNPGTGTGFWTSLSGARINNSGSANTTVSDLVPGENLFVWTVEISECGSVGSDTVRVVYESALFAQPDAFVLERANTEIFMDVLKNDNIAAGADIELTALTEPAFGILETLPNGFRFYENEQRRGTVEFVYQVCYLGGSCAGACDTATVNIEVLNLPYLPEGITPDGDGRNDELTVLGYTPGDSDLRLQLTIANQWGEIIFQSNDYTNSDPWKGTFKGQPVPQGAYYCHLETIVPEGSFERTQTVYVVR</sequence>
<dbReference type="Gene3D" id="2.60.40.740">
    <property type="match status" value="1"/>
</dbReference>
<dbReference type="CDD" id="cd00146">
    <property type="entry name" value="PKD"/>
    <property type="match status" value="1"/>
</dbReference>
<dbReference type="Proteomes" id="UP000223913">
    <property type="component" value="Unassembled WGS sequence"/>
</dbReference>
<feature type="transmembrane region" description="Helical" evidence="1">
    <location>
        <begin position="21"/>
        <end position="46"/>
    </location>
</feature>
<dbReference type="NCBIfam" id="TIGR04214">
    <property type="entry name" value="CSLREA_Nterm"/>
    <property type="match status" value="1"/>
</dbReference>
<dbReference type="InterPro" id="IPR011050">
    <property type="entry name" value="Pectin_lyase_fold/virulence"/>
</dbReference>
<keyword evidence="1" id="KW-0472">Membrane</keyword>
<dbReference type="SMART" id="SM00710">
    <property type="entry name" value="PbH1"/>
    <property type="match status" value="5"/>
</dbReference>
<protein>
    <recommendedName>
        <fullName evidence="4">T9SS type B sorting domain-containing protein</fullName>
    </recommendedName>
</protein>
<dbReference type="Gene3D" id="2.60.40.10">
    <property type="entry name" value="Immunoglobulins"/>
    <property type="match status" value="2"/>
</dbReference>
<dbReference type="InterPro" id="IPR006626">
    <property type="entry name" value="PbH1"/>
</dbReference>
<gene>
    <name evidence="2" type="ORF">CRP01_35640</name>
</gene>
<keyword evidence="1" id="KW-0812">Transmembrane</keyword>